<proteinExistence type="predicted"/>
<evidence type="ECO:0000256" key="1">
    <source>
        <dbReference type="SAM" id="MobiDB-lite"/>
    </source>
</evidence>
<sequence>MNSSPGPSGGETRRPPAPTREGLGSSRLSCRSARERERDEQLLLHGTTRESRLHLGPGRSLRDGGRGAAHSGPPPVSGASPTHLPRISRASASHLPLASHISPWLRGFFPARKEDVGLGMRETGLPSGMLSDGWSVGCRWVRRALPTHREVASTPGGSRCTPTSTLPRYIPSPTDTPYRLEVFRSAPREDAGSRGRERAGSRAGSGCCVCEQAECKKQGLVSDYPVRSGPVYICLRFPLRLKNARRAQRRRRQQQPPSAPPESVSRRRLQSCQQRRLAGRRAPHSPGPPSPSQRRVPVLRTPTSSAESGPSLDIIIITIPPLEASRSARGSDAPSHWTSVLCSALLGSARPSAVVPGRVRVLEACFSSPLTHFSSSWPSGTGIEMKGAAAATTAWDPAA</sequence>
<accession>A0A218ZHZ9</accession>
<protein>
    <submittedName>
        <fullName evidence="2">Uncharacterized protein</fullName>
    </submittedName>
</protein>
<evidence type="ECO:0000313" key="2">
    <source>
        <dbReference type="EMBL" id="OWP06826.1"/>
    </source>
</evidence>
<dbReference type="AlphaFoldDB" id="A0A218ZHZ9"/>
<feature type="region of interest" description="Disordered" evidence="1">
    <location>
        <begin position="1"/>
        <end position="84"/>
    </location>
</feature>
<organism evidence="2 3">
    <name type="scientific">Diplocarpon coronariae</name>
    <dbReference type="NCBI Taxonomy" id="2795749"/>
    <lineage>
        <taxon>Eukaryota</taxon>
        <taxon>Fungi</taxon>
        <taxon>Dikarya</taxon>
        <taxon>Ascomycota</taxon>
        <taxon>Pezizomycotina</taxon>
        <taxon>Leotiomycetes</taxon>
        <taxon>Helotiales</taxon>
        <taxon>Drepanopezizaceae</taxon>
        <taxon>Diplocarpon</taxon>
    </lineage>
</organism>
<keyword evidence="3" id="KW-1185">Reference proteome</keyword>
<reference evidence="2 3" key="1">
    <citation type="submission" date="2017-04" db="EMBL/GenBank/DDBJ databases">
        <title>Draft genome sequence of Marssonina coronaria NL1: causal agent of apple blotch.</title>
        <authorList>
            <person name="Cheng Q."/>
        </authorList>
    </citation>
    <scope>NUCLEOTIDE SEQUENCE [LARGE SCALE GENOMIC DNA]</scope>
    <source>
        <strain evidence="2 3">NL1</strain>
    </source>
</reference>
<feature type="region of interest" description="Disordered" evidence="1">
    <location>
        <begin position="150"/>
        <end position="171"/>
    </location>
</feature>
<feature type="compositionally biased region" description="Basic and acidic residues" evidence="1">
    <location>
        <begin position="32"/>
        <end position="53"/>
    </location>
</feature>
<comment type="caution">
    <text evidence="2">The sequence shown here is derived from an EMBL/GenBank/DDBJ whole genome shotgun (WGS) entry which is preliminary data.</text>
</comment>
<feature type="region of interest" description="Disordered" evidence="1">
    <location>
        <begin position="245"/>
        <end position="308"/>
    </location>
</feature>
<dbReference type="Proteomes" id="UP000242519">
    <property type="component" value="Unassembled WGS sequence"/>
</dbReference>
<gene>
    <name evidence="2" type="ORF">B2J93_3822</name>
</gene>
<evidence type="ECO:0000313" key="3">
    <source>
        <dbReference type="Proteomes" id="UP000242519"/>
    </source>
</evidence>
<dbReference type="EMBL" id="MZNU01000032">
    <property type="protein sequence ID" value="OWP06826.1"/>
    <property type="molecule type" value="Genomic_DNA"/>
</dbReference>
<name>A0A218ZHZ9_9HELO</name>
<dbReference type="InParanoid" id="A0A218ZHZ9"/>